<comment type="caution">
    <text evidence="2">The sequence shown here is derived from an EMBL/GenBank/DDBJ whole genome shotgun (WGS) entry which is preliminary data.</text>
</comment>
<feature type="compositionally biased region" description="Polar residues" evidence="1">
    <location>
        <begin position="467"/>
        <end position="478"/>
    </location>
</feature>
<evidence type="ECO:0000313" key="2">
    <source>
        <dbReference type="EMBL" id="KAF0332057.1"/>
    </source>
</evidence>
<dbReference type="Proteomes" id="UP000434172">
    <property type="component" value="Unassembled WGS sequence"/>
</dbReference>
<feature type="compositionally biased region" description="Polar residues" evidence="1">
    <location>
        <begin position="366"/>
        <end position="380"/>
    </location>
</feature>
<accession>A0A8H3WVC8</accession>
<proteinExistence type="predicted"/>
<feature type="region of interest" description="Disordered" evidence="1">
    <location>
        <begin position="361"/>
        <end position="397"/>
    </location>
</feature>
<dbReference type="AlphaFoldDB" id="A0A8H3WVC8"/>
<gene>
    <name evidence="2" type="ORF">GQ607_000073</name>
</gene>
<feature type="region of interest" description="Disordered" evidence="1">
    <location>
        <begin position="435"/>
        <end position="492"/>
    </location>
</feature>
<sequence length="513" mass="57322">MTDPSTVSKPTSRQYPFKPELKLYCYGRQDFHRFPQEAAKGPGLCVGLGAVGKVKIECKYHWKKAQWGLIGQNPAGIVYIDIAIEQPLDHSLRNANILITMSEAPSSVLSGGSRQPTRTSSVTDHAVGITEYFGPRELTGTPSYSFKTKETSLQPTLGAVGLFEIGGVGTRQSASTMCVSRWNFNGSVKRAKDGRGFRSLEWELKEDETGCNPRGNQPFHTAFAFEHSDRPVLMRVEVEGRLKSRLRHSKQKLLRFCTKSADKDNAMVTLIDLSSASTTARRRLDRIAVDLNLAMQRENYEETPIELPGPTQATFGELSRPSEAEEQQNETSASIELAEMENNIKDLARILDEPDSHEATLEDFRSGTSGHSINSDTTLLSEDINRSTPEETLASSKSPWSVRDVVALVLVRWLIAFLKVMGTDQPLDLSTLSISSQTSEKKPQGQFKWLEQEEKKSSPLRPEPRTKFQTSSATSSLADRSPLSKHLLREGEARRPDLERMFRKYPEDARVPF</sequence>
<feature type="compositionally biased region" description="Basic and acidic residues" evidence="1">
    <location>
        <begin position="450"/>
        <end position="466"/>
    </location>
</feature>
<evidence type="ECO:0000256" key="1">
    <source>
        <dbReference type="SAM" id="MobiDB-lite"/>
    </source>
</evidence>
<feature type="region of interest" description="Disordered" evidence="1">
    <location>
        <begin position="305"/>
        <end position="333"/>
    </location>
</feature>
<keyword evidence="3" id="KW-1185">Reference proteome</keyword>
<dbReference type="OrthoDB" id="3922785at2759"/>
<dbReference type="EMBL" id="WOWK01000001">
    <property type="protein sequence ID" value="KAF0332057.1"/>
    <property type="molecule type" value="Genomic_DNA"/>
</dbReference>
<organism evidence="2 3">
    <name type="scientific">Colletotrichum asianum</name>
    <dbReference type="NCBI Taxonomy" id="702518"/>
    <lineage>
        <taxon>Eukaryota</taxon>
        <taxon>Fungi</taxon>
        <taxon>Dikarya</taxon>
        <taxon>Ascomycota</taxon>
        <taxon>Pezizomycotina</taxon>
        <taxon>Sordariomycetes</taxon>
        <taxon>Hypocreomycetidae</taxon>
        <taxon>Glomerellales</taxon>
        <taxon>Glomerellaceae</taxon>
        <taxon>Colletotrichum</taxon>
        <taxon>Colletotrichum gloeosporioides species complex</taxon>
    </lineage>
</organism>
<evidence type="ECO:0000313" key="3">
    <source>
        <dbReference type="Proteomes" id="UP000434172"/>
    </source>
</evidence>
<protein>
    <submittedName>
        <fullName evidence="2">Uncharacterized protein</fullName>
    </submittedName>
</protein>
<reference evidence="2 3" key="1">
    <citation type="submission" date="2019-12" db="EMBL/GenBank/DDBJ databases">
        <title>A genome sequence resource for the geographically widespread anthracnose pathogen Colletotrichum asianum.</title>
        <authorList>
            <person name="Meng Y."/>
        </authorList>
    </citation>
    <scope>NUCLEOTIDE SEQUENCE [LARGE SCALE GENOMIC DNA]</scope>
    <source>
        <strain evidence="2 3">ICMP 18580</strain>
    </source>
</reference>
<name>A0A8H3WVC8_9PEZI</name>